<dbReference type="AlphaFoldDB" id="A0A133PJJ3"/>
<accession>A0A133PJJ3</accession>
<feature type="transmembrane region" description="Helical" evidence="5">
    <location>
        <begin position="30"/>
        <end position="49"/>
    </location>
</feature>
<feature type="transmembrane region" description="Helical" evidence="5">
    <location>
        <begin position="202"/>
        <end position="223"/>
    </location>
</feature>
<dbReference type="PANTHER" id="PTHR30249:SF0">
    <property type="entry name" value="PLASTIDAL GLYCOLATE_GLYCERATE TRANSLOCATOR 1, CHLOROPLASTIC"/>
    <property type="match status" value="1"/>
</dbReference>
<proteinExistence type="predicted"/>
<keyword evidence="2 5" id="KW-0812">Transmembrane</keyword>
<evidence type="ECO:0000256" key="5">
    <source>
        <dbReference type="SAM" id="Phobius"/>
    </source>
</evidence>
<sequence>MFSNKYFGIILTFATFEIGKMISNKLKTPLANPLLISIALCILFLKVTGIPYEDYKQGGDFIMFFIAPATVAMVVDLYENLPELKKNLIPILSGTILGSAIAVFFVIFASSFLGIDENLVVSSTPQSITTAIAISLSEEYGGASAITAVLVVIRGVTGAVIAPLVMKLFRIKDPTAQGVAIGTSSHAVGTSEARKLGEIQGAMSGLSIAVAGLVTVILMPVAMKVIEMLF</sequence>
<dbReference type="EMBL" id="LRQE01000041">
    <property type="protein sequence ID" value="KXA28726.1"/>
    <property type="molecule type" value="Genomic_DNA"/>
</dbReference>
<dbReference type="Pfam" id="PF04172">
    <property type="entry name" value="LrgB"/>
    <property type="match status" value="1"/>
</dbReference>
<keyword evidence="4 5" id="KW-0472">Membrane</keyword>
<feature type="transmembrane region" description="Helical" evidence="5">
    <location>
        <begin position="61"/>
        <end position="79"/>
    </location>
</feature>
<feature type="transmembrane region" description="Helical" evidence="5">
    <location>
        <begin position="145"/>
        <end position="165"/>
    </location>
</feature>
<dbReference type="Proteomes" id="UP000070174">
    <property type="component" value="Unassembled WGS sequence"/>
</dbReference>
<dbReference type="GO" id="GO:0016020">
    <property type="term" value="C:membrane"/>
    <property type="evidence" value="ECO:0007669"/>
    <property type="project" value="UniProtKB-SubCell"/>
</dbReference>
<evidence type="ECO:0000256" key="3">
    <source>
        <dbReference type="ARBA" id="ARBA00022989"/>
    </source>
</evidence>
<reference evidence="6 7" key="1">
    <citation type="submission" date="2016-01" db="EMBL/GenBank/DDBJ databases">
        <authorList>
            <person name="Oliw E.H."/>
        </authorList>
    </citation>
    <scope>NUCLEOTIDE SEQUENCE [LARGE SCALE GENOMIC DNA]</scope>
    <source>
        <strain evidence="6 7">CMW7756A</strain>
    </source>
</reference>
<evidence type="ECO:0000256" key="4">
    <source>
        <dbReference type="ARBA" id="ARBA00023136"/>
    </source>
</evidence>
<dbReference type="RefSeq" id="WP_060800683.1">
    <property type="nucleotide sequence ID" value="NZ_JADNMH010000001.1"/>
</dbReference>
<feature type="transmembrane region" description="Helical" evidence="5">
    <location>
        <begin position="91"/>
        <end position="115"/>
    </location>
</feature>
<gene>
    <name evidence="6" type="ORF">HMPREF3229_01722</name>
</gene>
<dbReference type="PANTHER" id="PTHR30249">
    <property type="entry name" value="PUTATIVE SEROTONIN TRANSPORTER"/>
    <property type="match status" value="1"/>
</dbReference>
<dbReference type="PATRIC" id="fig|54005.3.peg.1683"/>
<evidence type="ECO:0000313" key="7">
    <source>
        <dbReference type="Proteomes" id="UP000070174"/>
    </source>
</evidence>
<evidence type="ECO:0000313" key="6">
    <source>
        <dbReference type="EMBL" id="KXA28726.1"/>
    </source>
</evidence>
<organism evidence="6">
    <name type="scientific">Peptoniphilus harei</name>
    <dbReference type="NCBI Taxonomy" id="54005"/>
    <lineage>
        <taxon>Bacteria</taxon>
        <taxon>Bacillati</taxon>
        <taxon>Bacillota</taxon>
        <taxon>Tissierellia</taxon>
        <taxon>Tissierellales</taxon>
        <taxon>Peptoniphilaceae</taxon>
        <taxon>Peptoniphilus</taxon>
    </lineage>
</organism>
<comment type="subcellular location">
    <subcellularLocation>
        <location evidence="1">Membrane</location>
        <topology evidence="1">Multi-pass membrane protein</topology>
    </subcellularLocation>
</comment>
<name>A0A133PJJ3_9FIRM</name>
<comment type="caution">
    <text evidence="6">The sequence shown here is derived from an EMBL/GenBank/DDBJ whole genome shotgun (WGS) entry which is preliminary data.</text>
</comment>
<evidence type="ECO:0000256" key="1">
    <source>
        <dbReference type="ARBA" id="ARBA00004141"/>
    </source>
</evidence>
<evidence type="ECO:0000256" key="2">
    <source>
        <dbReference type="ARBA" id="ARBA00022692"/>
    </source>
</evidence>
<protein>
    <submittedName>
        <fullName evidence="6">TIGR00659 family protein</fullName>
    </submittedName>
</protein>
<keyword evidence="3 5" id="KW-1133">Transmembrane helix</keyword>
<dbReference type="InterPro" id="IPR007300">
    <property type="entry name" value="CidB/LrgB"/>
</dbReference>